<keyword evidence="2" id="KW-0732">Signal</keyword>
<proteinExistence type="inferred from homology"/>
<dbReference type="InterPro" id="IPR018635">
    <property type="entry name" value="UPF0319"/>
</dbReference>
<dbReference type="AlphaFoldDB" id="A0A1E5BFI9"/>
<gene>
    <name evidence="3" type="ORF">A1QO_09070</name>
</gene>
<protein>
    <recommendedName>
        <fullName evidence="5">DUF2057 domain-containing protein</fullName>
    </recommendedName>
</protein>
<dbReference type="Pfam" id="PF09829">
    <property type="entry name" value="DUF2057"/>
    <property type="match status" value="1"/>
</dbReference>
<evidence type="ECO:0000256" key="1">
    <source>
        <dbReference type="ARBA" id="ARBA00008490"/>
    </source>
</evidence>
<accession>A0A1E5BFI9</accession>
<comment type="similarity">
    <text evidence="1">Belongs to the UPF0319 family.</text>
</comment>
<organism evidence="3 4">
    <name type="scientific">Vibrio genomosp. F10 str. ZF-129</name>
    <dbReference type="NCBI Taxonomy" id="1187848"/>
    <lineage>
        <taxon>Bacteria</taxon>
        <taxon>Pseudomonadati</taxon>
        <taxon>Pseudomonadota</taxon>
        <taxon>Gammaproteobacteria</taxon>
        <taxon>Vibrionales</taxon>
        <taxon>Vibrionaceae</taxon>
        <taxon>Vibrio</taxon>
    </lineage>
</organism>
<reference evidence="3 4" key="1">
    <citation type="journal article" date="2012" name="Science">
        <title>Ecological populations of bacteria act as socially cohesive units of antibiotic production and resistance.</title>
        <authorList>
            <person name="Cordero O.X."/>
            <person name="Wildschutte H."/>
            <person name="Kirkup B."/>
            <person name="Proehl S."/>
            <person name="Ngo L."/>
            <person name="Hussain F."/>
            <person name="Le Roux F."/>
            <person name="Mincer T."/>
            <person name="Polz M.F."/>
        </authorList>
    </citation>
    <scope>NUCLEOTIDE SEQUENCE [LARGE SCALE GENOMIC DNA]</scope>
    <source>
        <strain evidence="3 4">ZF-129</strain>
    </source>
</reference>
<dbReference type="Proteomes" id="UP000094741">
    <property type="component" value="Unassembled WGS sequence"/>
</dbReference>
<dbReference type="EMBL" id="AJYQ02000097">
    <property type="protein sequence ID" value="OEE33930.1"/>
    <property type="molecule type" value="Genomic_DNA"/>
</dbReference>
<dbReference type="PANTHER" id="PTHR38108:SF1">
    <property type="entry name" value="UPF0319 PROTEIN YCCT"/>
    <property type="match status" value="1"/>
</dbReference>
<evidence type="ECO:0000313" key="4">
    <source>
        <dbReference type="Proteomes" id="UP000094741"/>
    </source>
</evidence>
<comment type="caution">
    <text evidence="3">The sequence shown here is derived from an EMBL/GenBank/DDBJ whole genome shotgun (WGS) entry which is preliminary data.</text>
</comment>
<evidence type="ECO:0000313" key="3">
    <source>
        <dbReference type="EMBL" id="OEE33930.1"/>
    </source>
</evidence>
<dbReference type="OrthoDB" id="6214779at2"/>
<dbReference type="eggNOG" id="COG3110">
    <property type="taxonomic scope" value="Bacteria"/>
</dbReference>
<dbReference type="PANTHER" id="PTHR38108">
    <property type="entry name" value="UPF0319 PROTEIN YCCT"/>
    <property type="match status" value="1"/>
</dbReference>
<evidence type="ECO:0000256" key="2">
    <source>
        <dbReference type="ARBA" id="ARBA00022729"/>
    </source>
</evidence>
<sequence>MAFSTNAATLIPAKGVSILYINGQKAEAKIGKNNVLEGETQLIVRMDKELGRGNSKEVFTSDPYVVNLVVTGDELKINHPVARSTIEAESAFKSKSPQWRITQDGTELSYSQEPLPKKKGMLPFMGLDTIVSDYNEDKGIFFVDGVLTEATVAPASVAAVATTTAVVATSAESKVATEAIANEQPKLAIEDTQNVDQLKAWYLKASKSEKKEFRRWMIDQE</sequence>
<evidence type="ECO:0008006" key="5">
    <source>
        <dbReference type="Google" id="ProtNLM"/>
    </source>
</evidence>
<name>A0A1E5BFI9_9VIBR</name>